<name>A0A0A9GSS5_ARUDO</name>
<proteinExistence type="predicted"/>
<evidence type="ECO:0000256" key="1">
    <source>
        <dbReference type="SAM" id="SignalP"/>
    </source>
</evidence>
<dbReference type="AlphaFoldDB" id="A0A0A9GSS5"/>
<protein>
    <submittedName>
        <fullName evidence="2">Uncharacterized protein</fullName>
    </submittedName>
</protein>
<sequence length="56" mass="6173">MLLVLFVSCTLNVAVSRKQRECLALYVIGTMCRGQFSLQDSCSMGVSLNLLTCSIR</sequence>
<feature type="signal peptide" evidence="1">
    <location>
        <begin position="1"/>
        <end position="16"/>
    </location>
</feature>
<organism evidence="2">
    <name type="scientific">Arundo donax</name>
    <name type="common">Giant reed</name>
    <name type="synonym">Donax arundinaceus</name>
    <dbReference type="NCBI Taxonomy" id="35708"/>
    <lineage>
        <taxon>Eukaryota</taxon>
        <taxon>Viridiplantae</taxon>
        <taxon>Streptophyta</taxon>
        <taxon>Embryophyta</taxon>
        <taxon>Tracheophyta</taxon>
        <taxon>Spermatophyta</taxon>
        <taxon>Magnoliopsida</taxon>
        <taxon>Liliopsida</taxon>
        <taxon>Poales</taxon>
        <taxon>Poaceae</taxon>
        <taxon>PACMAD clade</taxon>
        <taxon>Arundinoideae</taxon>
        <taxon>Arundineae</taxon>
        <taxon>Arundo</taxon>
    </lineage>
</organism>
<keyword evidence="1" id="KW-0732">Signal</keyword>
<reference evidence="2" key="2">
    <citation type="journal article" date="2015" name="Data Brief">
        <title>Shoot transcriptome of the giant reed, Arundo donax.</title>
        <authorList>
            <person name="Barrero R.A."/>
            <person name="Guerrero F.D."/>
            <person name="Moolhuijzen P."/>
            <person name="Goolsby J.A."/>
            <person name="Tidwell J."/>
            <person name="Bellgard S.E."/>
            <person name="Bellgard M.I."/>
        </authorList>
    </citation>
    <scope>NUCLEOTIDE SEQUENCE</scope>
    <source>
        <tissue evidence="2">Shoot tissue taken approximately 20 cm above the soil surface</tissue>
    </source>
</reference>
<dbReference type="EMBL" id="GBRH01169806">
    <property type="protein sequence ID" value="JAE28090.1"/>
    <property type="molecule type" value="Transcribed_RNA"/>
</dbReference>
<evidence type="ECO:0000313" key="2">
    <source>
        <dbReference type="EMBL" id="JAE28090.1"/>
    </source>
</evidence>
<feature type="chain" id="PRO_5002046370" evidence="1">
    <location>
        <begin position="17"/>
        <end position="56"/>
    </location>
</feature>
<accession>A0A0A9GSS5</accession>
<reference evidence="2" key="1">
    <citation type="submission" date="2014-09" db="EMBL/GenBank/DDBJ databases">
        <authorList>
            <person name="Magalhaes I.L.F."/>
            <person name="Oliveira U."/>
            <person name="Santos F.R."/>
            <person name="Vidigal T.H.D.A."/>
            <person name="Brescovit A.D."/>
            <person name="Santos A.J."/>
        </authorList>
    </citation>
    <scope>NUCLEOTIDE SEQUENCE</scope>
    <source>
        <tissue evidence="2">Shoot tissue taken approximately 20 cm above the soil surface</tissue>
    </source>
</reference>